<keyword evidence="1" id="KW-0732">Signal</keyword>
<dbReference type="Pfam" id="PF06477">
    <property type="entry name" value="DUF1091"/>
    <property type="match status" value="1"/>
</dbReference>
<protein>
    <recommendedName>
        <fullName evidence="4">MD-2-related lipid-recognition domain-containing protein</fullName>
    </recommendedName>
</protein>
<evidence type="ECO:0000256" key="1">
    <source>
        <dbReference type="SAM" id="SignalP"/>
    </source>
</evidence>
<evidence type="ECO:0000313" key="3">
    <source>
        <dbReference type="Proteomes" id="UP000007798"/>
    </source>
</evidence>
<evidence type="ECO:0008006" key="4">
    <source>
        <dbReference type="Google" id="ProtNLM"/>
    </source>
</evidence>
<dbReference type="OrthoDB" id="8043478at2759"/>
<name>B4NE01_DROWI</name>
<proteinExistence type="predicted"/>
<keyword evidence="3" id="KW-1185">Reference proteome</keyword>
<feature type="signal peptide" evidence="1">
    <location>
        <begin position="1"/>
        <end position="21"/>
    </location>
</feature>
<dbReference type="PANTHER" id="PTHR21112:SF0">
    <property type="entry name" value="CHEMOSENSORY PROTEIN A 29A-RELATED"/>
    <property type="match status" value="1"/>
</dbReference>
<dbReference type="AlphaFoldDB" id="B4NE01"/>
<dbReference type="OMA" id="WYKLNFV"/>
<reference evidence="2 3" key="1">
    <citation type="journal article" date="2007" name="Nature">
        <title>Evolution of genes and genomes on the Drosophila phylogeny.</title>
        <authorList>
            <consortium name="Drosophila 12 Genomes Consortium"/>
            <person name="Clark A.G."/>
            <person name="Eisen M.B."/>
            <person name="Smith D.R."/>
            <person name="Bergman C.M."/>
            <person name="Oliver B."/>
            <person name="Markow T.A."/>
            <person name="Kaufman T.C."/>
            <person name="Kellis M."/>
            <person name="Gelbart W."/>
            <person name="Iyer V.N."/>
            <person name="Pollard D.A."/>
            <person name="Sackton T.B."/>
            <person name="Larracuente A.M."/>
            <person name="Singh N.D."/>
            <person name="Abad J.P."/>
            <person name="Abt D.N."/>
            <person name="Adryan B."/>
            <person name="Aguade M."/>
            <person name="Akashi H."/>
            <person name="Anderson W.W."/>
            <person name="Aquadro C.F."/>
            <person name="Ardell D.H."/>
            <person name="Arguello R."/>
            <person name="Artieri C.G."/>
            <person name="Barbash D.A."/>
            <person name="Barker D."/>
            <person name="Barsanti P."/>
            <person name="Batterham P."/>
            <person name="Batzoglou S."/>
            <person name="Begun D."/>
            <person name="Bhutkar A."/>
            <person name="Blanco E."/>
            <person name="Bosak S.A."/>
            <person name="Bradley R.K."/>
            <person name="Brand A.D."/>
            <person name="Brent M.R."/>
            <person name="Brooks A.N."/>
            <person name="Brown R.H."/>
            <person name="Butlin R.K."/>
            <person name="Caggese C."/>
            <person name="Calvi B.R."/>
            <person name="Bernardo de Carvalho A."/>
            <person name="Caspi A."/>
            <person name="Castrezana S."/>
            <person name="Celniker S.E."/>
            <person name="Chang J.L."/>
            <person name="Chapple C."/>
            <person name="Chatterji S."/>
            <person name="Chinwalla A."/>
            <person name="Civetta A."/>
            <person name="Clifton S.W."/>
            <person name="Comeron J.M."/>
            <person name="Costello J.C."/>
            <person name="Coyne J.A."/>
            <person name="Daub J."/>
            <person name="David R.G."/>
            <person name="Delcher A.L."/>
            <person name="Delehaunty K."/>
            <person name="Do C.B."/>
            <person name="Ebling H."/>
            <person name="Edwards K."/>
            <person name="Eickbush T."/>
            <person name="Evans J.D."/>
            <person name="Filipski A."/>
            <person name="Findeiss S."/>
            <person name="Freyhult E."/>
            <person name="Fulton L."/>
            <person name="Fulton R."/>
            <person name="Garcia A.C."/>
            <person name="Gardiner A."/>
            <person name="Garfield D.A."/>
            <person name="Garvin B.E."/>
            <person name="Gibson G."/>
            <person name="Gilbert D."/>
            <person name="Gnerre S."/>
            <person name="Godfrey J."/>
            <person name="Good R."/>
            <person name="Gotea V."/>
            <person name="Gravely B."/>
            <person name="Greenberg A.J."/>
            <person name="Griffiths-Jones S."/>
            <person name="Gross S."/>
            <person name="Guigo R."/>
            <person name="Gustafson E.A."/>
            <person name="Haerty W."/>
            <person name="Hahn M.W."/>
            <person name="Halligan D.L."/>
            <person name="Halpern A.L."/>
            <person name="Halter G.M."/>
            <person name="Han M.V."/>
            <person name="Heger A."/>
            <person name="Hillier L."/>
            <person name="Hinrichs A.S."/>
            <person name="Holmes I."/>
            <person name="Hoskins R.A."/>
            <person name="Hubisz M.J."/>
            <person name="Hultmark D."/>
            <person name="Huntley M.A."/>
            <person name="Jaffe D.B."/>
            <person name="Jagadeeshan S."/>
            <person name="Jeck W.R."/>
            <person name="Johnson J."/>
            <person name="Jones C.D."/>
            <person name="Jordan W.C."/>
            <person name="Karpen G.H."/>
            <person name="Kataoka E."/>
            <person name="Keightley P.D."/>
            <person name="Kheradpour P."/>
            <person name="Kirkness E.F."/>
            <person name="Koerich L.B."/>
            <person name="Kristiansen K."/>
            <person name="Kudrna D."/>
            <person name="Kulathinal R.J."/>
            <person name="Kumar S."/>
            <person name="Kwok R."/>
            <person name="Lander E."/>
            <person name="Langley C.H."/>
            <person name="Lapoint R."/>
            <person name="Lazzaro B.P."/>
            <person name="Lee S.J."/>
            <person name="Levesque L."/>
            <person name="Li R."/>
            <person name="Lin C.F."/>
            <person name="Lin M.F."/>
            <person name="Lindblad-Toh K."/>
            <person name="Llopart A."/>
            <person name="Long M."/>
            <person name="Low L."/>
            <person name="Lozovsky E."/>
            <person name="Lu J."/>
            <person name="Luo M."/>
            <person name="Machado C.A."/>
            <person name="Makalowski W."/>
            <person name="Marzo M."/>
            <person name="Matsuda M."/>
            <person name="Matzkin L."/>
            <person name="McAllister B."/>
            <person name="McBride C.S."/>
            <person name="McKernan B."/>
            <person name="McKernan K."/>
            <person name="Mendez-Lago M."/>
            <person name="Minx P."/>
            <person name="Mollenhauer M.U."/>
            <person name="Montooth K."/>
            <person name="Mount S.M."/>
            <person name="Mu X."/>
            <person name="Myers E."/>
            <person name="Negre B."/>
            <person name="Newfeld S."/>
            <person name="Nielsen R."/>
            <person name="Noor M.A."/>
            <person name="O'Grady P."/>
            <person name="Pachter L."/>
            <person name="Papaceit M."/>
            <person name="Parisi M.J."/>
            <person name="Parisi M."/>
            <person name="Parts L."/>
            <person name="Pedersen J.S."/>
            <person name="Pesole G."/>
            <person name="Phillippy A.M."/>
            <person name="Ponting C.P."/>
            <person name="Pop M."/>
            <person name="Porcelli D."/>
            <person name="Powell J.R."/>
            <person name="Prohaska S."/>
            <person name="Pruitt K."/>
            <person name="Puig M."/>
            <person name="Quesneville H."/>
            <person name="Ram K.R."/>
            <person name="Rand D."/>
            <person name="Rasmussen M.D."/>
            <person name="Reed L.K."/>
            <person name="Reenan R."/>
            <person name="Reily A."/>
            <person name="Remington K.A."/>
            <person name="Rieger T.T."/>
            <person name="Ritchie M.G."/>
            <person name="Robin C."/>
            <person name="Rogers Y.H."/>
            <person name="Rohde C."/>
            <person name="Rozas J."/>
            <person name="Rubenfield M.J."/>
            <person name="Ruiz A."/>
            <person name="Russo S."/>
            <person name="Salzberg S.L."/>
            <person name="Sanchez-Gracia A."/>
            <person name="Saranga D.J."/>
            <person name="Sato H."/>
            <person name="Schaeffer S.W."/>
            <person name="Schatz M.C."/>
            <person name="Schlenke T."/>
            <person name="Schwartz R."/>
            <person name="Segarra C."/>
            <person name="Singh R.S."/>
            <person name="Sirot L."/>
            <person name="Sirota M."/>
            <person name="Sisneros N.B."/>
            <person name="Smith C.D."/>
            <person name="Smith T.F."/>
            <person name="Spieth J."/>
            <person name="Stage D.E."/>
            <person name="Stark A."/>
            <person name="Stephan W."/>
            <person name="Strausberg R.L."/>
            <person name="Strempel S."/>
            <person name="Sturgill D."/>
            <person name="Sutton G."/>
            <person name="Sutton G.G."/>
            <person name="Tao W."/>
            <person name="Teichmann S."/>
            <person name="Tobari Y.N."/>
            <person name="Tomimura Y."/>
            <person name="Tsolas J.M."/>
            <person name="Valente V.L."/>
            <person name="Venter E."/>
            <person name="Venter J.C."/>
            <person name="Vicario S."/>
            <person name="Vieira F.G."/>
            <person name="Vilella A.J."/>
            <person name="Villasante A."/>
            <person name="Walenz B."/>
            <person name="Wang J."/>
            <person name="Wasserman M."/>
            <person name="Watts T."/>
            <person name="Wilson D."/>
            <person name="Wilson R.K."/>
            <person name="Wing R.A."/>
            <person name="Wolfner M.F."/>
            <person name="Wong A."/>
            <person name="Wong G.K."/>
            <person name="Wu C.I."/>
            <person name="Wu G."/>
            <person name="Yamamoto D."/>
            <person name="Yang H.P."/>
            <person name="Yang S.P."/>
            <person name="Yorke J.A."/>
            <person name="Yoshida K."/>
            <person name="Zdobnov E."/>
            <person name="Zhang P."/>
            <person name="Zhang Y."/>
            <person name="Zimin A.V."/>
            <person name="Baldwin J."/>
            <person name="Abdouelleil A."/>
            <person name="Abdulkadir J."/>
            <person name="Abebe A."/>
            <person name="Abera B."/>
            <person name="Abreu J."/>
            <person name="Acer S.C."/>
            <person name="Aftuck L."/>
            <person name="Alexander A."/>
            <person name="An P."/>
            <person name="Anderson E."/>
            <person name="Anderson S."/>
            <person name="Arachi H."/>
            <person name="Azer M."/>
            <person name="Bachantsang P."/>
            <person name="Barry A."/>
            <person name="Bayul T."/>
            <person name="Berlin A."/>
            <person name="Bessette D."/>
            <person name="Bloom T."/>
            <person name="Blye J."/>
            <person name="Boguslavskiy L."/>
            <person name="Bonnet C."/>
            <person name="Boukhgalter B."/>
            <person name="Bourzgui I."/>
            <person name="Brown A."/>
            <person name="Cahill P."/>
            <person name="Channer S."/>
            <person name="Cheshatsang Y."/>
            <person name="Chuda L."/>
            <person name="Citroen M."/>
            <person name="Collymore A."/>
            <person name="Cooke P."/>
            <person name="Costello M."/>
            <person name="D'Aco K."/>
            <person name="Daza R."/>
            <person name="De Haan G."/>
            <person name="DeGray S."/>
            <person name="DeMaso C."/>
            <person name="Dhargay N."/>
            <person name="Dooley K."/>
            <person name="Dooley E."/>
            <person name="Doricent M."/>
            <person name="Dorje P."/>
            <person name="Dorjee K."/>
            <person name="Dupes A."/>
            <person name="Elong R."/>
            <person name="Falk J."/>
            <person name="Farina A."/>
            <person name="Faro S."/>
            <person name="Ferguson D."/>
            <person name="Fisher S."/>
            <person name="Foley C.D."/>
            <person name="Franke A."/>
            <person name="Friedrich D."/>
            <person name="Gadbois L."/>
            <person name="Gearin G."/>
            <person name="Gearin C.R."/>
            <person name="Giannoukos G."/>
            <person name="Goode T."/>
            <person name="Graham J."/>
            <person name="Grandbois E."/>
            <person name="Grewal S."/>
            <person name="Gyaltsen K."/>
            <person name="Hafez N."/>
            <person name="Hagos B."/>
            <person name="Hall J."/>
            <person name="Henson C."/>
            <person name="Hollinger A."/>
            <person name="Honan T."/>
            <person name="Huard M.D."/>
            <person name="Hughes L."/>
            <person name="Hurhula B."/>
            <person name="Husby M.E."/>
            <person name="Kamat A."/>
            <person name="Kanga B."/>
            <person name="Kashin S."/>
            <person name="Khazanovich D."/>
            <person name="Kisner P."/>
            <person name="Lance K."/>
            <person name="Lara M."/>
            <person name="Lee W."/>
            <person name="Lennon N."/>
            <person name="Letendre F."/>
            <person name="LeVine R."/>
            <person name="Lipovsky A."/>
            <person name="Liu X."/>
            <person name="Liu J."/>
            <person name="Liu S."/>
            <person name="Lokyitsang T."/>
            <person name="Lokyitsang Y."/>
            <person name="Lubonja R."/>
            <person name="Lui A."/>
            <person name="MacDonald P."/>
            <person name="Magnisalis V."/>
            <person name="Maru K."/>
            <person name="Matthews C."/>
            <person name="McCusker W."/>
            <person name="McDonough S."/>
            <person name="Mehta T."/>
            <person name="Meldrim J."/>
            <person name="Meneus L."/>
            <person name="Mihai O."/>
            <person name="Mihalev A."/>
            <person name="Mihova T."/>
            <person name="Mittelman R."/>
            <person name="Mlenga V."/>
            <person name="Montmayeur A."/>
            <person name="Mulrain L."/>
            <person name="Navidi A."/>
            <person name="Naylor J."/>
            <person name="Negash T."/>
            <person name="Nguyen T."/>
            <person name="Nguyen N."/>
            <person name="Nicol R."/>
            <person name="Norbu C."/>
            <person name="Norbu N."/>
            <person name="Novod N."/>
            <person name="O'Neill B."/>
            <person name="Osman S."/>
            <person name="Markiewicz E."/>
            <person name="Oyono O.L."/>
            <person name="Patti C."/>
            <person name="Phunkhang P."/>
            <person name="Pierre F."/>
            <person name="Priest M."/>
            <person name="Raghuraman S."/>
            <person name="Rege F."/>
            <person name="Reyes R."/>
            <person name="Rise C."/>
            <person name="Rogov P."/>
            <person name="Ross K."/>
            <person name="Ryan E."/>
            <person name="Settipalli S."/>
            <person name="Shea T."/>
            <person name="Sherpa N."/>
            <person name="Shi L."/>
            <person name="Shih D."/>
            <person name="Sparrow T."/>
            <person name="Spaulding J."/>
            <person name="Stalker J."/>
            <person name="Stange-Thomann N."/>
            <person name="Stavropoulos S."/>
            <person name="Stone C."/>
            <person name="Strader C."/>
            <person name="Tesfaye S."/>
            <person name="Thomson T."/>
            <person name="Thoulutsang Y."/>
            <person name="Thoulutsang D."/>
            <person name="Topham K."/>
            <person name="Topping I."/>
            <person name="Tsamla T."/>
            <person name="Vassiliev H."/>
            <person name="Vo A."/>
            <person name="Wangchuk T."/>
            <person name="Wangdi T."/>
            <person name="Weiand M."/>
            <person name="Wilkinson J."/>
            <person name="Wilson A."/>
            <person name="Yadav S."/>
            <person name="Young G."/>
            <person name="Yu Q."/>
            <person name="Zembek L."/>
            <person name="Zhong D."/>
            <person name="Zimmer A."/>
            <person name="Zwirko Z."/>
            <person name="Jaffe D.B."/>
            <person name="Alvarez P."/>
            <person name="Brockman W."/>
            <person name="Butler J."/>
            <person name="Chin C."/>
            <person name="Gnerre S."/>
            <person name="Grabherr M."/>
            <person name="Kleber M."/>
            <person name="Mauceli E."/>
            <person name="MacCallum I."/>
        </authorList>
    </citation>
    <scope>NUCLEOTIDE SEQUENCE [LARGE SCALE GENOMIC DNA]</scope>
    <source>
        <strain evidence="3">Tucson 14030-0811.24</strain>
    </source>
</reference>
<dbReference type="HOGENOM" id="CLU_125152_0_0_1"/>
<dbReference type="InterPro" id="IPR010512">
    <property type="entry name" value="DUF1091"/>
</dbReference>
<dbReference type="Proteomes" id="UP000007798">
    <property type="component" value="Unassembled WGS sequence"/>
</dbReference>
<dbReference type="PANTHER" id="PTHR21112">
    <property type="entry name" value="CHEMOSENSORY PROTEIN A 29A-RELATED"/>
    <property type="match status" value="1"/>
</dbReference>
<organism evidence="2 3">
    <name type="scientific">Drosophila willistoni</name>
    <name type="common">Fruit fly</name>
    <dbReference type="NCBI Taxonomy" id="7260"/>
    <lineage>
        <taxon>Eukaryota</taxon>
        <taxon>Metazoa</taxon>
        <taxon>Ecdysozoa</taxon>
        <taxon>Arthropoda</taxon>
        <taxon>Hexapoda</taxon>
        <taxon>Insecta</taxon>
        <taxon>Pterygota</taxon>
        <taxon>Neoptera</taxon>
        <taxon>Endopterygota</taxon>
        <taxon>Diptera</taxon>
        <taxon>Brachycera</taxon>
        <taxon>Muscomorpha</taxon>
        <taxon>Ephydroidea</taxon>
        <taxon>Drosophilidae</taxon>
        <taxon>Drosophila</taxon>
        <taxon>Sophophora</taxon>
    </lineage>
</organism>
<accession>B4NE01</accession>
<dbReference type="InParanoid" id="B4NE01"/>
<dbReference type="EMBL" id="CH964239">
    <property type="protein sequence ID" value="EDW81970.1"/>
    <property type="molecule type" value="Genomic_DNA"/>
</dbReference>
<feature type="chain" id="PRO_5002819712" description="MD-2-related lipid-recognition domain-containing protein" evidence="1">
    <location>
        <begin position="22"/>
        <end position="186"/>
    </location>
</feature>
<sequence>MWTNNFKLLLSLLFLLPFVKALGNEKTWTYTLVDITVTSSDESKVKAEARIERMGRGEFGLSGQIVLGVLVPPSIDVEVLTYRSADSGQTYKLQPYGVQRQGIYNALNNFYKNIIMESAKDCSNLPQFEGNLTEIGPDTYNFEKCQVKTDSFPQYMPEGFLKIVMLSYGEVEVKCEIIVNIEKKTF</sequence>
<gene>
    <name evidence="2" type="primary">Dwil\GK25378</name>
    <name evidence="2" type="ORF">Dwil_GK25378</name>
</gene>
<dbReference type="PhylomeDB" id="B4NE01"/>
<dbReference type="KEGG" id="dwi:6648600"/>
<evidence type="ECO:0000313" key="2">
    <source>
        <dbReference type="EMBL" id="EDW81970.1"/>
    </source>
</evidence>